<protein>
    <submittedName>
        <fullName evidence="7">Sigma-54 interacting transcriptional regulator</fullName>
    </submittedName>
</protein>
<accession>A0A329CF56</accession>
<dbReference type="InterPro" id="IPR003593">
    <property type="entry name" value="AAA+_ATPase"/>
</dbReference>
<dbReference type="PROSITE" id="PS50045">
    <property type="entry name" value="SIGMA54_INTERACT_4"/>
    <property type="match status" value="1"/>
</dbReference>
<dbReference type="Gene3D" id="3.40.50.300">
    <property type="entry name" value="P-loop containing nucleotide triphosphate hydrolases"/>
    <property type="match status" value="1"/>
</dbReference>
<keyword evidence="3" id="KW-0805">Transcription regulation</keyword>
<evidence type="ECO:0000256" key="3">
    <source>
        <dbReference type="ARBA" id="ARBA00023015"/>
    </source>
</evidence>
<dbReference type="GO" id="GO:0003677">
    <property type="term" value="F:DNA binding"/>
    <property type="evidence" value="ECO:0007669"/>
    <property type="project" value="UniProtKB-KW"/>
</dbReference>
<dbReference type="Proteomes" id="UP000248918">
    <property type="component" value="Unassembled WGS sequence"/>
</dbReference>
<keyword evidence="2" id="KW-0067">ATP-binding</keyword>
<dbReference type="EMBL" id="QLTK01000007">
    <property type="protein sequence ID" value="RAS33279.1"/>
    <property type="molecule type" value="Genomic_DNA"/>
</dbReference>
<dbReference type="GO" id="GO:0006355">
    <property type="term" value="P:regulation of DNA-templated transcription"/>
    <property type="evidence" value="ECO:0007669"/>
    <property type="project" value="InterPro"/>
</dbReference>
<dbReference type="CDD" id="cd00009">
    <property type="entry name" value="AAA"/>
    <property type="match status" value="1"/>
</dbReference>
<proteinExistence type="predicted"/>
<dbReference type="InterPro" id="IPR025944">
    <property type="entry name" value="Sigma_54_int_dom_CS"/>
</dbReference>
<dbReference type="SUPFAM" id="SSF46689">
    <property type="entry name" value="Homeodomain-like"/>
    <property type="match status" value="1"/>
</dbReference>
<dbReference type="InterPro" id="IPR002078">
    <property type="entry name" value="Sigma_54_int"/>
</dbReference>
<dbReference type="RefSeq" id="WP_111932135.1">
    <property type="nucleotide sequence ID" value="NZ_CADFFP010000008.1"/>
</dbReference>
<dbReference type="PROSITE" id="PS00688">
    <property type="entry name" value="SIGMA54_INTERACT_3"/>
    <property type="match status" value="1"/>
</dbReference>
<evidence type="ECO:0000256" key="5">
    <source>
        <dbReference type="ARBA" id="ARBA00023163"/>
    </source>
</evidence>
<dbReference type="GO" id="GO:0005524">
    <property type="term" value="F:ATP binding"/>
    <property type="evidence" value="ECO:0007669"/>
    <property type="project" value="UniProtKB-KW"/>
</dbReference>
<dbReference type="InterPro" id="IPR027417">
    <property type="entry name" value="P-loop_NTPase"/>
</dbReference>
<dbReference type="Pfam" id="PF00158">
    <property type="entry name" value="Sigma54_activat"/>
    <property type="match status" value="1"/>
</dbReference>
<evidence type="ECO:0000256" key="1">
    <source>
        <dbReference type="ARBA" id="ARBA00022741"/>
    </source>
</evidence>
<dbReference type="PANTHER" id="PTHR32071:SF117">
    <property type="entry name" value="PTS-DEPENDENT DIHYDROXYACETONE KINASE OPERON REGULATORY PROTEIN-RELATED"/>
    <property type="match status" value="1"/>
</dbReference>
<dbReference type="OrthoDB" id="9761705at2"/>
<keyword evidence="4" id="KW-0238">DNA-binding</keyword>
<name>A0A329CF56_9BURK</name>
<comment type="caution">
    <text evidence="7">The sequence shown here is derived from an EMBL/GenBank/DDBJ whole genome shotgun (WGS) entry which is preliminary data.</text>
</comment>
<feature type="domain" description="Sigma-54 factor interaction" evidence="6">
    <location>
        <begin position="9"/>
        <end position="238"/>
    </location>
</feature>
<evidence type="ECO:0000259" key="6">
    <source>
        <dbReference type="PROSITE" id="PS50045"/>
    </source>
</evidence>
<keyword evidence="5" id="KW-0804">Transcription</keyword>
<dbReference type="InterPro" id="IPR058031">
    <property type="entry name" value="AAA_lid_NorR"/>
</dbReference>
<dbReference type="InterPro" id="IPR009057">
    <property type="entry name" value="Homeodomain-like_sf"/>
</dbReference>
<evidence type="ECO:0000256" key="4">
    <source>
        <dbReference type="ARBA" id="ARBA00023125"/>
    </source>
</evidence>
<dbReference type="AlphaFoldDB" id="A0A329CF56"/>
<reference evidence="7 8" key="1">
    <citation type="submission" date="2018-06" db="EMBL/GenBank/DDBJ databases">
        <title>Genomic Encyclopedia of Type Strains, Phase III (KMG-III): the genomes of soil and plant-associated and newly described type strains.</title>
        <authorList>
            <person name="Whitman W."/>
        </authorList>
    </citation>
    <scope>NUCLEOTIDE SEQUENCE [LARGE SCALE GENOMIC DNA]</scope>
    <source>
        <strain evidence="7 8">LMG 23644</strain>
    </source>
</reference>
<dbReference type="Gene3D" id="1.10.10.60">
    <property type="entry name" value="Homeodomain-like"/>
    <property type="match status" value="1"/>
</dbReference>
<evidence type="ECO:0000313" key="7">
    <source>
        <dbReference type="EMBL" id="RAS33279.1"/>
    </source>
</evidence>
<evidence type="ECO:0000313" key="8">
    <source>
        <dbReference type="Proteomes" id="UP000248918"/>
    </source>
</evidence>
<dbReference type="PROSITE" id="PS00676">
    <property type="entry name" value="SIGMA54_INTERACT_2"/>
    <property type="match status" value="1"/>
</dbReference>
<dbReference type="SMART" id="SM00382">
    <property type="entry name" value="AAA"/>
    <property type="match status" value="1"/>
</dbReference>
<sequence>MDPFVRLNLLGSSAAMHAMRRQIEKIASVDVPVTVLGETGTGKEMAVRAIHYLGERKQCAFVPVNCGALPEMLVESELFGHERGAFTDAKLDSPGLIGEADGGTLFLDEIDALGLKAQASLLRFLQDGTYRRVGGTRIRQANVRIIVATNANLAELVEARHFRRDLLYRLDVVTLRIPPLRERSDDKIELAQVFLDRLRSRYSRHEMRFDAVSLAYLREHSWPGNVRELENAVHRAFLLADSDLVSVGPASAAAAAAIAASASASASSAGGADVPRGFKTEKAAAIASFEVNYLRRLLEESNGNLSLAARLAGEERSAFGKLVRKHGLARDRSN</sequence>
<dbReference type="FunFam" id="3.40.50.300:FF:000006">
    <property type="entry name" value="DNA-binding transcriptional regulator NtrC"/>
    <property type="match status" value="1"/>
</dbReference>
<gene>
    <name evidence="7" type="ORF">BX591_107196</name>
</gene>
<keyword evidence="1" id="KW-0547">Nucleotide-binding</keyword>
<evidence type="ECO:0000256" key="2">
    <source>
        <dbReference type="ARBA" id="ARBA00022840"/>
    </source>
</evidence>
<organism evidence="7 8">
    <name type="scientific">Paraburkholderia bryophila</name>
    <dbReference type="NCBI Taxonomy" id="420952"/>
    <lineage>
        <taxon>Bacteria</taxon>
        <taxon>Pseudomonadati</taxon>
        <taxon>Pseudomonadota</taxon>
        <taxon>Betaproteobacteria</taxon>
        <taxon>Burkholderiales</taxon>
        <taxon>Burkholderiaceae</taxon>
        <taxon>Paraburkholderia</taxon>
    </lineage>
</organism>
<dbReference type="PANTHER" id="PTHR32071">
    <property type="entry name" value="TRANSCRIPTIONAL REGULATORY PROTEIN"/>
    <property type="match status" value="1"/>
</dbReference>
<dbReference type="SUPFAM" id="SSF52540">
    <property type="entry name" value="P-loop containing nucleoside triphosphate hydrolases"/>
    <property type="match status" value="1"/>
</dbReference>
<dbReference type="Gene3D" id="1.10.8.60">
    <property type="match status" value="1"/>
</dbReference>
<dbReference type="Pfam" id="PF25601">
    <property type="entry name" value="AAA_lid_14"/>
    <property type="match status" value="1"/>
</dbReference>
<dbReference type="InterPro" id="IPR025943">
    <property type="entry name" value="Sigma_54_int_dom_ATP-bd_2"/>
</dbReference>